<evidence type="ECO:0000313" key="4">
    <source>
        <dbReference type="EMBL" id="MCT2399738.1"/>
    </source>
</evidence>
<feature type="signal peptide" evidence="2">
    <location>
        <begin position="1"/>
        <end position="20"/>
    </location>
</feature>
<dbReference type="Pfam" id="PF05036">
    <property type="entry name" value="SPOR"/>
    <property type="match status" value="1"/>
</dbReference>
<dbReference type="RefSeq" id="WP_260045841.1">
    <property type="nucleotide sequence ID" value="NZ_JANZXA010000005.1"/>
</dbReference>
<organism evidence="4 5">
    <name type="scientific">Novosphingobium mangrovi</name>
    <name type="common">ex Huang et al. 2023</name>
    <dbReference type="NCBI Taxonomy" id="2976432"/>
    <lineage>
        <taxon>Bacteria</taxon>
        <taxon>Pseudomonadati</taxon>
        <taxon>Pseudomonadota</taxon>
        <taxon>Alphaproteobacteria</taxon>
        <taxon>Sphingomonadales</taxon>
        <taxon>Sphingomonadaceae</taxon>
        <taxon>Novosphingobium</taxon>
    </lineage>
</organism>
<dbReference type="PROSITE" id="PS50005">
    <property type="entry name" value="TPR"/>
    <property type="match status" value="1"/>
</dbReference>
<dbReference type="InterPro" id="IPR011990">
    <property type="entry name" value="TPR-like_helical_dom_sf"/>
</dbReference>
<feature type="domain" description="SPOR" evidence="3">
    <location>
        <begin position="337"/>
        <end position="421"/>
    </location>
</feature>
<dbReference type="Proteomes" id="UP001165583">
    <property type="component" value="Unassembled WGS sequence"/>
</dbReference>
<dbReference type="InterPro" id="IPR007730">
    <property type="entry name" value="SPOR-like_dom"/>
</dbReference>
<sequence>MERFNTHARTAGLTVCTAMAAVLLAGCASQMPIASSGQPAVSPESADAQLDLRVAKAEQRVAKSPRDASDRVDLAQSYLAAGRFDAAASSFQDAISLGEDNARIGLGLALAYIGTGRNAEAMTVLARWRNDIPVSDLGLAIALAGQPSQGVALLSDAVRGGESDAKTRQNLAYAYALSGRWAEARVIASQDVPADRLDARMGEWAARIRPEQYQMRVAALLGAPVRADVGQPAALTLADSASSVAVTETPAPVAAAELPAVAEDAPVEKVAANTVPAAPADDRHVHEATLARDEDTAPVAASLATSAAEAPQAASVKFVSQPQVQPLGEARSAYVEAPAKGTHLVQLGSFRSLEGAKRAWGIFVARNPALKDHKMRITEADVRGQRYFRVAAEGFDRSAARSLCSSVRERGDGCFAYVKTRALPGAVPGSAQTGAMLAKL</sequence>
<name>A0ABT2I4J8_9SPHN</name>
<dbReference type="SUPFAM" id="SSF48452">
    <property type="entry name" value="TPR-like"/>
    <property type="match status" value="1"/>
</dbReference>
<dbReference type="PROSITE" id="PS51257">
    <property type="entry name" value="PROKAR_LIPOPROTEIN"/>
    <property type="match status" value="1"/>
</dbReference>
<feature type="repeat" description="TPR" evidence="1">
    <location>
        <begin position="68"/>
        <end position="101"/>
    </location>
</feature>
<reference evidence="4" key="1">
    <citation type="submission" date="2022-09" db="EMBL/GenBank/DDBJ databases">
        <title>Novosphingobium sp. Nov., a polycyclic aromatic hydrocarbon-degrading bacterium isolated form mangrove sediments in HongKong.</title>
        <authorList>
            <person name="Hu Z."/>
        </authorList>
    </citation>
    <scope>NUCLEOTIDE SEQUENCE</scope>
    <source>
        <strain evidence="4">HK4-1</strain>
    </source>
</reference>
<dbReference type="Gene3D" id="1.25.40.10">
    <property type="entry name" value="Tetratricopeptide repeat domain"/>
    <property type="match status" value="1"/>
</dbReference>
<evidence type="ECO:0000313" key="5">
    <source>
        <dbReference type="Proteomes" id="UP001165583"/>
    </source>
</evidence>
<evidence type="ECO:0000256" key="2">
    <source>
        <dbReference type="SAM" id="SignalP"/>
    </source>
</evidence>
<keyword evidence="5" id="KW-1185">Reference proteome</keyword>
<keyword evidence="2" id="KW-0732">Signal</keyword>
<accession>A0ABT2I4J8</accession>
<evidence type="ECO:0000259" key="3">
    <source>
        <dbReference type="PROSITE" id="PS51724"/>
    </source>
</evidence>
<dbReference type="Pfam" id="PF14559">
    <property type="entry name" value="TPR_19"/>
    <property type="match status" value="1"/>
</dbReference>
<dbReference type="PROSITE" id="PS51724">
    <property type="entry name" value="SPOR"/>
    <property type="match status" value="1"/>
</dbReference>
<keyword evidence="1" id="KW-0802">TPR repeat</keyword>
<protein>
    <submittedName>
        <fullName evidence="4">Tetratricopeptide repeat protein</fullName>
    </submittedName>
</protein>
<dbReference type="InterPro" id="IPR019734">
    <property type="entry name" value="TPR_rpt"/>
</dbReference>
<gene>
    <name evidence="4" type="ORF">NZK81_09260</name>
</gene>
<feature type="chain" id="PRO_5046546745" evidence="2">
    <location>
        <begin position="21"/>
        <end position="440"/>
    </location>
</feature>
<comment type="caution">
    <text evidence="4">The sequence shown here is derived from an EMBL/GenBank/DDBJ whole genome shotgun (WGS) entry which is preliminary data.</text>
</comment>
<evidence type="ECO:0000256" key="1">
    <source>
        <dbReference type="PROSITE-ProRule" id="PRU00339"/>
    </source>
</evidence>
<proteinExistence type="predicted"/>
<dbReference type="EMBL" id="JANZXA010000005">
    <property type="protein sequence ID" value="MCT2399738.1"/>
    <property type="molecule type" value="Genomic_DNA"/>
</dbReference>